<evidence type="ECO:0000313" key="4">
    <source>
        <dbReference type="EMBL" id="GAA0373381.1"/>
    </source>
</evidence>
<dbReference type="Proteomes" id="UP001501822">
    <property type="component" value="Unassembled WGS sequence"/>
</dbReference>
<dbReference type="Pfam" id="PF00550">
    <property type="entry name" value="PP-binding"/>
    <property type="match status" value="1"/>
</dbReference>
<keyword evidence="2" id="KW-0597">Phosphoprotein</keyword>
<dbReference type="InterPro" id="IPR036736">
    <property type="entry name" value="ACP-like_sf"/>
</dbReference>
<evidence type="ECO:0000259" key="3">
    <source>
        <dbReference type="PROSITE" id="PS50075"/>
    </source>
</evidence>
<gene>
    <name evidence="4" type="ORF">GCM10010151_74290</name>
</gene>
<dbReference type="Gene3D" id="1.10.1200.10">
    <property type="entry name" value="ACP-like"/>
    <property type="match status" value="1"/>
</dbReference>
<accession>A0ABP3HLQ6</accession>
<feature type="domain" description="Carrier" evidence="3">
    <location>
        <begin position="19"/>
        <end position="93"/>
    </location>
</feature>
<protein>
    <submittedName>
        <fullName evidence="4">Acyl carrier protein</fullName>
    </submittedName>
</protein>
<dbReference type="SMART" id="SM00823">
    <property type="entry name" value="PKS_PP"/>
    <property type="match status" value="1"/>
</dbReference>
<dbReference type="EMBL" id="BAAABM010000076">
    <property type="protein sequence ID" value="GAA0373381.1"/>
    <property type="molecule type" value="Genomic_DNA"/>
</dbReference>
<dbReference type="SMART" id="SM01294">
    <property type="entry name" value="PKS_PP_betabranch"/>
    <property type="match status" value="1"/>
</dbReference>
<dbReference type="InterPro" id="IPR009081">
    <property type="entry name" value="PP-bd_ACP"/>
</dbReference>
<proteinExistence type="predicted"/>
<comment type="caution">
    <text evidence="4">The sequence shown here is derived from an EMBL/GenBank/DDBJ whole genome shotgun (WGS) entry which is preliminary data.</text>
</comment>
<keyword evidence="1" id="KW-0596">Phosphopantetheine</keyword>
<evidence type="ECO:0000313" key="5">
    <source>
        <dbReference type="Proteomes" id="UP001501822"/>
    </source>
</evidence>
<organism evidence="4 5">
    <name type="scientific">Actinoallomurus spadix</name>
    <dbReference type="NCBI Taxonomy" id="79912"/>
    <lineage>
        <taxon>Bacteria</taxon>
        <taxon>Bacillati</taxon>
        <taxon>Actinomycetota</taxon>
        <taxon>Actinomycetes</taxon>
        <taxon>Streptosporangiales</taxon>
        <taxon>Thermomonosporaceae</taxon>
        <taxon>Actinoallomurus</taxon>
    </lineage>
</organism>
<dbReference type="SUPFAM" id="SSF47336">
    <property type="entry name" value="ACP-like"/>
    <property type="match status" value="1"/>
</dbReference>
<reference evidence="5" key="1">
    <citation type="journal article" date="2019" name="Int. J. Syst. Evol. Microbiol.">
        <title>The Global Catalogue of Microorganisms (GCM) 10K type strain sequencing project: providing services to taxonomists for standard genome sequencing and annotation.</title>
        <authorList>
            <consortium name="The Broad Institute Genomics Platform"/>
            <consortium name="The Broad Institute Genome Sequencing Center for Infectious Disease"/>
            <person name="Wu L."/>
            <person name="Ma J."/>
        </authorList>
    </citation>
    <scope>NUCLEOTIDE SEQUENCE [LARGE SCALE GENOMIC DNA]</scope>
    <source>
        <strain evidence="5">JCM 3146</strain>
    </source>
</reference>
<evidence type="ECO:0000256" key="2">
    <source>
        <dbReference type="ARBA" id="ARBA00022553"/>
    </source>
</evidence>
<sequence>MISQKVADMPEMSIDTSADAIRAWLIERVAFYAERRPDEIATDTRLVELGLDSVYALTLGGDIEDRFGVEVEATLGWDHPTIDAITAYLVAELG</sequence>
<dbReference type="PROSITE" id="PS50075">
    <property type="entry name" value="CARRIER"/>
    <property type="match status" value="1"/>
</dbReference>
<keyword evidence="5" id="KW-1185">Reference proteome</keyword>
<dbReference type="InterPro" id="IPR020806">
    <property type="entry name" value="PKS_PP-bd"/>
</dbReference>
<evidence type="ECO:0000256" key="1">
    <source>
        <dbReference type="ARBA" id="ARBA00022450"/>
    </source>
</evidence>
<name>A0ABP3HLQ6_9ACTN</name>